<reference evidence="13" key="2">
    <citation type="submission" date="2014-05" db="EMBL/GenBank/DDBJ databases">
        <title>The genome and life-stage specific transcriptomes of Globodera pallida elucidate key aspects of plant parasitism by a cyst nematode.</title>
        <authorList>
            <person name="Cotton J.A."/>
            <person name="Lilley C.J."/>
            <person name="Jones L.M."/>
            <person name="Kikuchi T."/>
            <person name="Reid A.J."/>
            <person name="Thorpe P."/>
            <person name="Tsai I.J."/>
            <person name="Beasley H."/>
            <person name="Blok V."/>
            <person name="Cock P.J.A."/>
            <person name="Van den Akker S.E."/>
            <person name="Holroyd N."/>
            <person name="Hunt M."/>
            <person name="Mantelin S."/>
            <person name="Naghra H."/>
            <person name="Pain A."/>
            <person name="Palomares-Rius J.E."/>
            <person name="Zarowiecki M."/>
            <person name="Berriman M."/>
            <person name="Jones J.T."/>
            <person name="Urwin P.E."/>
        </authorList>
    </citation>
    <scope>NUCLEOTIDE SEQUENCE [LARGE SCALE GENOMIC DNA]</scope>
    <source>
        <strain evidence="13">Lindley</strain>
    </source>
</reference>
<dbReference type="Gene3D" id="1.10.150.810">
    <property type="match status" value="1"/>
</dbReference>
<keyword evidence="9" id="KW-0234">DNA repair</keyword>
<dbReference type="SUPFAM" id="SSF100879">
    <property type="entry name" value="Lesion bypass DNA polymerase (Y-family), little finger domain"/>
    <property type="match status" value="1"/>
</dbReference>
<comment type="catalytic activity">
    <reaction evidence="10">
        <text>DNA(n) + a 2'-deoxyribonucleoside 5'-triphosphate = DNA(n+1) + diphosphate</text>
        <dbReference type="Rhea" id="RHEA:22508"/>
        <dbReference type="Rhea" id="RHEA-COMP:17339"/>
        <dbReference type="Rhea" id="RHEA-COMP:17340"/>
        <dbReference type="ChEBI" id="CHEBI:33019"/>
        <dbReference type="ChEBI" id="CHEBI:61560"/>
        <dbReference type="ChEBI" id="CHEBI:173112"/>
        <dbReference type="EC" id="2.7.7.7"/>
    </reaction>
</comment>
<dbReference type="PROSITE" id="PS50173">
    <property type="entry name" value="UMUC"/>
    <property type="match status" value="1"/>
</dbReference>
<dbReference type="GO" id="GO:0006281">
    <property type="term" value="P:DNA repair"/>
    <property type="evidence" value="ECO:0007669"/>
    <property type="project" value="UniProtKB-KW"/>
</dbReference>
<dbReference type="PANTHER" id="PTHR11076:SF33">
    <property type="entry name" value="DNA POLYMERASE KAPPA"/>
    <property type="match status" value="1"/>
</dbReference>
<name>A0A183C0D6_GLOPA</name>
<keyword evidence="13" id="KW-1185">Reference proteome</keyword>
<keyword evidence="5" id="KW-0479">Metal-binding</keyword>
<evidence type="ECO:0000313" key="13">
    <source>
        <dbReference type="Proteomes" id="UP000050741"/>
    </source>
</evidence>
<evidence type="ECO:0000256" key="9">
    <source>
        <dbReference type="ARBA" id="ARBA00023204"/>
    </source>
</evidence>
<keyword evidence="2" id="KW-0808">Transferase</keyword>
<dbReference type="GO" id="GO:0046872">
    <property type="term" value="F:metal ion binding"/>
    <property type="evidence" value="ECO:0007669"/>
    <property type="project" value="UniProtKB-KW"/>
</dbReference>
<protein>
    <recommendedName>
        <fullName evidence="1">DNA-directed DNA polymerase</fullName>
        <ecNumber evidence="1">2.7.7.7</ecNumber>
    </recommendedName>
</protein>
<keyword evidence="4" id="KW-0235">DNA replication</keyword>
<evidence type="ECO:0000256" key="8">
    <source>
        <dbReference type="ARBA" id="ARBA00022932"/>
    </source>
</evidence>
<dbReference type="InterPro" id="IPR036775">
    <property type="entry name" value="DNA_pol_Y-fam_lit_finger_sf"/>
</dbReference>
<keyword evidence="7" id="KW-0460">Magnesium</keyword>
<dbReference type="PANTHER" id="PTHR11076">
    <property type="entry name" value="DNA REPAIR POLYMERASE UMUC / TRANSFERASE FAMILY MEMBER"/>
    <property type="match status" value="1"/>
</dbReference>
<evidence type="ECO:0000256" key="7">
    <source>
        <dbReference type="ARBA" id="ARBA00022842"/>
    </source>
</evidence>
<dbReference type="InterPro" id="IPR050116">
    <property type="entry name" value="DNA_polymerase-Y"/>
</dbReference>
<dbReference type="InterPro" id="IPR001126">
    <property type="entry name" value="UmuC"/>
</dbReference>
<proteinExistence type="predicted"/>
<dbReference type="FunFam" id="3.30.1490.100:FF:000004">
    <property type="entry name" value="DNA polymerase IV"/>
    <property type="match status" value="1"/>
</dbReference>
<evidence type="ECO:0000256" key="6">
    <source>
        <dbReference type="ARBA" id="ARBA00022763"/>
    </source>
</evidence>
<evidence type="ECO:0000256" key="11">
    <source>
        <dbReference type="SAM" id="MobiDB-lite"/>
    </source>
</evidence>
<dbReference type="GO" id="GO:0005634">
    <property type="term" value="C:nucleus"/>
    <property type="evidence" value="ECO:0007669"/>
    <property type="project" value="TreeGrafter"/>
</dbReference>
<accession>A0A183C0D6</accession>
<evidence type="ECO:0000256" key="1">
    <source>
        <dbReference type="ARBA" id="ARBA00012417"/>
    </source>
</evidence>
<evidence type="ECO:0000256" key="2">
    <source>
        <dbReference type="ARBA" id="ARBA00022679"/>
    </source>
</evidence>
<dbReference type="EC" id="2.7.7.7" evidence="1"/>
<dbReference type="Proteomes" id="UP000050741">
    <property type="component" value="Unassembled WGS sequence"/>
</dbReference>
<evidence type="ECO:0000256" key="5">
    <source>
        <dbReference type="ARBA" id="ARBA00022723"/>
    </source>
</evidence>
<evidence type="ECO:0000259" key="12">
    <source>
        <dbReference type="PROSITE" id="PS50173"/>
    </source>
</evidence>
<evidence type="ECO:0000313" key="14">
    <source>
        <dbReference type="WBParaSite" id="GPLIN_000632800"/>
    </source>
</evidence>
<dbReference type="WBParaSite" id="GPLIN_000632800">
    <property type="protein sequence ID" value="GPLIN_000632800"/>
    <property type="gene ID" value="GPLIN_000632800"/>
</dbReference>
<dbReference type="FunFam" id="1.10.150.810:FF:000001">
    <property type="entry name" value="DNA polymerase kappa"/>
    <property type="match status" value="1"/>
</dbReference>
<dbReference type="GO" id="GO:0042276">
    <property type="term" value="P:error-prone translesion synthesis"/>
    <property type="evidence" value="ECO:0007669"/>
    <property type="project" value="TreeGrafter"/>
</dbReference>
<dbReference type="GO" id="GO:0003684">
    <property type="term" value="F:damaged DNA binding"/>
    <property type="evidence" value="ECO:0007669"/>
    <property type="project" value="InterPro"/>
</dbReference>
<feature type="domain" description="UmuC" evidence="12">
    <location>
        <begin position="1"/>
        <end position="46"/>
    </location>
</feature>
<dbReference type="SUPFAM" id="SSF56672">
    <property type="entry name" value="DNA/RNA polymerases"/>
    <property type="match status" value="1"/>
</dbReference>
<keyword evidence="3" id="KW-0548">Nucleotidyltransferase</keyword>
<dbReference type="GO" id="GO:0003887">
    <property type="term" value="F:DNA-directed DNA polymerase activity"/>
    <property type="evidence" value="ECO:0007669"/>
    <property type="project" value="UniProtKB-KW"/>
</dbReference>
<evidence type="ECO:0000256" key="10">
    <source>
        <dbReference type="ARBA" id="ARBA00049244"/>
    </source>
</evidence>
<evidence type="ECO:0000256" key="4">
    <source>
        <dbReference type="ARBA" id="ARBA00022705"/>
    </source>
</evidence>
<feature type="region of interest" description="Disordered" evidence="11">
    <location>
        <begin position="251"/>
        <end position="301"/>
    </location>
</feature>
<dbReference type="InterPro" id="IPR043502">
    <property type="entry name" value="DNA/RNA_pol_sf"/>
</dbReference>
<dbReference type="Gene3D" id="3.30.1490.100">
    <property type="entry name" value="DNA polymerase, Y-family, little finger domain"/>
    <property type="match status" value="1"/>
</dbReference>
<keyword evidence="6" id="KW-0227">DNA damage</keyword>
<dbReference type="GO" id="GO:0006260">
    <property type="term" value="P:DNA replication"/>
    <property type="evidence" value="ECO:0007669"/>
    <property type="project" value="UniProtKB-KW"/>
</dbReference>
<dbReference type="InterPro" id="IPR017961">
    <property type="entry name" value="DNA_pol_Y-fam_little_finger"/>
</dbReference>
<organism evidence="13 14">
    <name type="scientific">Globodera pallida</name>
    <name type="common">Potato cyst nematode worm</name>
    <name type="synonym">Heterodera pallida</name>
    <dbReference type="NCBI Taxonomy" id="36090"/>
    <lineage>
        <taxon>Eukaryota</taxon>
        <taxon>Metazoa</taxon>
        <taxon>Ecdysozoa</taxon>
        <taxon>Nematoda</taxon>
        <taxon>Chromadorea</taxon>
        <taxon>Rhabditida</taxon>
        <taxon>Tylenchina</taxon>
        <taxon>Tylenchomorpha</taxon>
        <taxon>Tylenchoidea</taxon>
        <taxon>Heteroderidae</taxon>
        <taxon>Heteroderinae</taxon>
        <taxon>Globodera</taxon>
    </lineage>
</organism>
<sequence>IAPNSMLAKICSDLNKPNGQFRLDSSREAIGLFLRTLQVRKVPGIGAVSETLLKALGVVTCGDLLEKRAIVHLLFSNHSSNWFLRVSLGLCGREVADAVDSMQEEHDDDNPKSTSIERTFEPTNKVTELLCTVRTLATRLIESLPSSFIVGGRAATLKIKFSNFDVVTRCRSVNFVIATADQLLPIMEAMLCKEFREKKMAVRLLGVRLSQLVYAVGNCEGDPKNGLQLSLAGFVRRPFFSKKYRAGEEPELVELNSSDESEQEGGEVMDCEKELVPVSNGKRIEEEGEGGEPNSSETYGD</sequence>
<dbReference type="AlphaFoldDB" id="A0A183C0D6"/>
<reference evidence="13" key="1">
    <citation type="submission" date="2013-12" db="EMBL/GenBank/DDBJ databases">
        <authorList>
            <person name="Aslett M."/>
        </authorList>
    </citation>
    <scope>NUCLEOTIDE SEQUENCE [LARGE SCALE GENOMIC DNA]</scope>
    <source>
        <strain evidence="13">Lindley</strain>
    </source>
</reference>
<evidence type="ECO:0000256" key="3">
    <source>
        <dbReference type="ARBA" id="ARBA00022695"/>
    </source>
</evidence>
<reference evidence="14" key="3">
    <citation type="submission" date="2016-06" db="UniProtKB">
        <authorList>
            <consortium name="WormBaseParasite"/>
        </authorList>
    </citation>
    <scope>IDENTIFICATION</scope>
</reference>
<feature type="compositionally biased region" description="Acidic residues" evidence="11">
    <location>
        <begin position="251"/>
        <end position="269"/>
    </location>
</feature>
<dbReference type="Pfam" id="PF11799">
    <property type="entry name" value="IMS_C"/>
    <property type="match status" value="1"/>
</dbReference>
<keyword evidence="8" id="KW-0239">DNA-directed DNA polymerase</keyword>